<dbReference type="EMBL" id="CADCTF010000029">
    <property type="protein sequence ID" value="CAA9221095.1"/>
    <property type="molecule type" value="Genomic_DNA"/>
</dbReference>
<protein>
    <submittedName>
        <fullName evidence="2">Uncharacterized protein</fullName>
    </submittedName>
</protein>
<evidence type="ECO:0000256" key="1">
    <source>
        <dbReference type="SAM" id="MobiDB-lite"/>
    </source>
</evidence>
<accession>A0A6J4HEL1</accession>
<proteinExistence type="predicted"/>
<gene>
    <name evidence="2" type="ORF">AVDCRST_MAG50-584</name>
</gene>
<evidence type="ECO:0000313" key="2">
    <source>
        <dbReference type="EMBL" id="CAA9221095.1"/>
    </source>
</evidence>
<name>A0A6J4HEL1_9ACTN</name>
<organism evidence="2">
    <name type="scientific">uncultured Acidimicrobiales bacterium</name>
    <dbReference type="NCBI Taxonomy" id="310071"/>
    <lineage>
        <taxon>Bacteria</taxon>
        <taxon>Bacillati</taxon>
        <taxon>Actinomycetota</taxon>
        <taxon>Acidimicrobiia</taxon>
        <taxon>Acidimicrobiales</taxon>
        <taxon>environmental samples</taxon>
    </lineage>
</organism>
<reference evidence="2" key="1">
    <citation type="submission" date="2020-02" db="EMBL/GenBank/DDBJ databases">
        <authorList>
            <person name="Meier V. D."/>
        </authorList>
    </citation>
    <scope>NUCLEOTIDE SEQUENCE</scope>
    <source>
        <strain evidence="2">AVDCRST_MAG50</strain>
    </source>
</reference>
<sequence>MPVVGPRPGRARSSVVYRLRTDVEEALGDMGLELPRTTPPLGPRPRKGGPTALPPGFVVRNVAPVDRRSHRRPHPRAGSRAGGGGRSAAAAPAPIDHSSGGRYAE</sequence>
<dbReference type="AlphaFoldDB" id="A0A6J4HEL1"/>
<feature type="region of interest" description="Disordered" evidence="1">
    <location>
        <begin position="28"/>
        <end position="105"/>
    </location>
</feature>
<feature type="compositionally biased region" description="Basic residues" evidence="1">
    <location>
        <begin position="68"/>
        <end position="77"/>
    </location>
</feature>